<gene>
    <name evidence="3" type="ORF">ACFOET_16890</name>
</gene>
<feature type="coiled-coil region" evidence="1">
    <location>
        <begin position="92"/>
        <end position="119"/>
    </location>
</feature>
<reference evidence="4" key="1">
    <citation type="journal article" date="2019" name="Int. J. Syst. Evol. Microbiol.">
        <title>The Global Catalogue of Microorganisms (GCM) 10K type strain sequencing project: providing services to taxonomists for standard genome sequencing and annotation.</title>
        <authorList>
            <consortium name="The Broad Institute Genomics Platform"/>
            <consortium name="The Broad Institute Genome Sequencing Center for Infectious Disease"/>
            <person name="Wu L."/>
            <person name="Ma J."/>
        </authorList>
    </citation>
    <scope>NUCLEOTIDE SEQUENCE [LARGE SCALE GENOMIC DNA]</scope>
    <source>
        <strain evidence="4">KCTC 52416</strain>
    </source>
</reference>
<accession>A0ABV7JRA0</accession>
<keyword evidence="2" id="KW-0732">Signal</keyword>
<dbReference type="EMBL" id="JBHRTA010000038">
    <property type="protein sequence ID" value="MFC3199301.1"/>
    <property type="molecule type" value="Genomic_DNA"/>
</dbReference>
<organism evidence="3 4">
    <name type="scientific">Parapedobacter deserti</name>
    <dbReference type="NCBI Taxonomy" id="1912957"/>
    <lineage>
        <taxon>Bacteria</taxon>
        <taxon>Pseudomonadati</taxon>
        <taxon>Bacteroidota</taxon>
        <taxon>Sphingobacteriia</taxon>
        <taxon>Sphingobacteriales</taxon>
        <taxon>Sphingobacteriaceae</taxon>
        <taxon>Parapedobacter</taxon>
    </lineage>
</organism>
<dbReference type="RefSeq" id="WP_379024778.1">
    <property type="nucleotide sequence ID" value="NZ_JBHRTA010000038.1"/>
</dbReference>
<evidence type="ECO:0000313" key="3">
    <source>
        <dbReference type="EMBL" id="MFC3199301.1"/>
    </source>
</evidence>
<feature type="chain" id="PRO_5045180095" evidence="2">
    <location>
        <begin position="21"/>
        <end position="154"/>
    </location>
</feature>
<comment type="caution">
    <text evidence="3">The sequence shown here is derived from an EMBL/GenBank/DDBJ whole genome shotgun (WGS) entry which is preliminary data.</text>
</comment>
<evidence type="ECO:0000313" key="4">
    <source>
        <dbReference type="Proteomes" id="UP001595526"/>
    </source>
</evidence>
<dbReference type="Proteomes" id="UP001595526">
    <property type="component" value="Unassembled WGS sequence"/>
</dbReference>
<proteinExistence type="predicted"/>
<keyword evidence="4" id="KW-1185">Reference proteome</keyword>
<protein>
    <submittedName>
        <fullName evidence="3">Uncharacterized protein</fullName>
    </submittedName>
</protein>
<evidence type="ECO:0000256" key="2">
    <source>
        <dbReference type="SAM" id="SignalP"/>
    </source>
</evidence>
<keyword evidence="1" id="KW-0175">Coiled coil</keyword>
<sequence>MKMLVLTALISIVTLGSSFAGNPNDPTNDKSNATTLKEAAAFHRHNIAVLHNQYGLAETRIKTSRGNHAELNREHKFFVDLYQQDIDSGIRVEQSKKAIAEINARYTKLRAERDAYEAKEIAKLQKHLEIAVKKEEEKFIKAQKALSKTASTTR</sequence>
<name>A0ABV7JRA0_9SPHI</name>
<evidence type="ECO:0000256" key="1">
    <source>
        <dbReference type="SAM" id="Coils"/>
    </source>
</evidence>
<feature type="signal peptide" evidence="2">
    <location>
        <begin position="1"/>
        <end position="20"/>
    </location>
</feature>